<feature type="region of interest" description="Disordered" evidence="6">
    <location>
        <begin position="212"/>
        <end position="232"/>
    </location>
</feature>
<feature type="transmembrane region" description="Helical" evidence="7">
    <location>
        <begin position="120"/>
        <end position="145"/>
    </location>
</feature>
<dbReference type="GO" id="GO:0005524">
    <property type="term" value="F:ATP binding"/>
    <property type="evidence" value="ECO:0007669"/>
    <property type="project" value="UniProtKB-KW"/>
</dbReference>
<feature type="transmembrane region" description="Helical" evidence="7">
    <location>
        <begin position="151"/>
        <end position="171"/>
    </location>
</feature>
<dbReference type="Proteomes" id="UP000734854">
    <property type="component" value="Unassembled WGS sequence"/>
</dbReference>
<gene>
    <name evidence="9" type="ORF">ZIOFF_064962</name>
</gene>
<feature type="domain" description="GHMP kinase N-terminal" evidence="8">
    <location>
        <begin position="142"/>
        <end position="197"/>
    </location>
</feature>
<evidence type="ECO:0000313" key="9">
    <source>
        <dbReference type="EMBL" id="KAG6475733.1"/>
    </source>
</evidence>
<evidence type="ECO:0000256" key="2">
    <source>
        <dbReference type="ARBA" id="ARBA00022679"/>
    </source>
</evidence>
<keyword evidence="4" id="KW-0418">Kinase</keyword>
<dbReference type="AlphaFoldDB" id="A0A8J5F0W5"/>
<dbReference type="GO" id="GO:0016301">
    <property type="term" value="F:kinase activity"/>
    <property type="evidence" value="ECO:0007669"/>
    <property type="project" value="UniProtKB-KW"/>
</dbReference>
<dbReference type="SUPFAM" id="SSF54211">
    <property type="entry name" value="Ribosomal protein S5 domain 2-like"/>
    <property type="match status" value="1"/>
</dbReference>
<keyword evidence="7" id="KW-1133">Transmembrane helix</keyword>
<comment type="caution">
    <text evidence="9">The sequence shown here is derived from an EMBL/GenBank/DDBJ whole genome shotgun (WGS) entry which is preliminary data.</text>
</comment>
<dbReference type="PRINTS" id="PR00958">
    <property type="entry name" value="HOMSERKINASE"/>
</dbReference>
<keyword evidence="1" id="KW-0028">Amino-acid biosynthesis</keyword>
<dbReference type="PANTHER" id="PTHR20861">
    <property type="entry name" value="HOMOSERINE/4-DIPHOSPHOCYTIDYL-2-C-METHYL-D-ERYTHRITOL KINASE"/>
    <property type="match status" value="1"/>
</dbReference>
<dbReference type="GO" id="GO:0008652">
    <property type="term" value="P:amino acid biosynthetic process"/>
    <property type="evidence" value="ECO:0007669"/>
    <property type="project" value="UniProtKB-KW"/>
</dbReference>
<sequence length="334" mass="34569">MATVAAPTRTFPLTRTPLNRTRPFSHFSRLRCSVGAKAPILTTSIASNLTDPSSTFCPLTAFAPATVANLDLGFDFLGCAVGGGLGDTVTISVDPAVTLGTLSIAEISGSSSTSKLRRDLLWNCAGIAGIAVMCMLGVCSVSLSLPLHKGLPVGSSLGSSAASIAVAALAVSKLFGGYLTPDELVLAGLESEKKVSGYRVDNLRVRGAYQEDEGSIASKHPNEGPYPELESSRNLGGCRGVRQCEGSRICNGSGCNRRAEESSPNFEDGECEEGSNGGSDSGPTAVAIIDEEEKGNKIASRMVEAFTKEGNLQSIATVAKLDRVGARVFGTESA</sequence>
<dbReference type="Gene3D" id="3.30.230.10">
    <property type="match status" value="1"/>
</dbReference>
<keyword evidence="10" id="KW-1185">Reference proteome</keyword>
<evidence type="ECO:0000256" key="7">
    <source>
        <dbReference type="SAM" id="Phobius"/>
    </source>
</evidence>
<reference evidence="9 10" key="1">
    <citation type="submission" date="2020-08" db="EMBL/GenBank/DDBJ databases">
        <title>Plant Genome Project.</title>
        <authorList>
            <person name="Zhang R.-G."/>
        </authorList>
    </citation>
    <scope>NUCLEOTIDE SEQUENCE [LARGE SCALE GENOMIC DNA]</scope>
    <source>
        <tissue evidence="9">Rhizome</tissue>
    </source>
</reference>
<organism evidence="9 10">
    <name type="scientific">Zingiber officinale</name>
    <name type="common">Ginger</name>
    <name type="synonym">Amomum zingiber</name>
    <dbReference type="NCBI Taxonomy" id="94328"/>
    <lineage>
        <taxon>Eukaryota</taxon>
        <taxon>Viridiplantae</taxon>
        <taxon>Streptophyta</taxon>
        <taxon>Embryophyta</taxon>
        <taxon>Tracheophyta</taxon>
        <taxon>Spermatophyta</taxon>
        <taxon>Magnoliopsida</taxon>
        <taxon>Liliopsida</taxon>
        <taxon>Zingiberales</taxon>
        <taxon>Zingiberaceae</taxon>
        <taxon>Zingiber</taxon>
    </lineage>
</organism>
<evidence type="ECO:0000313" key="10">
    <source>
        <dbReference type="Proteomes" id="UP000734854"/>
    </source>
</evidence>
<dbReference type="InterPro" id="IPR006204">
    <property type="entry name" value="GHMP_kinase_N_dom"/>
</dbReference>
<evidence type="ECO:0000259" key="8">
    <source>
        <dbReference type="Pfam" id="PF00288"/>
    </source>
</evidence>
<dbReference type="Pfam" id="PF00288">
    <property type="entry name" value="GHMP_kinases_N"/>
    <property type="match status" value="1"/>
</dbReference>
<accession>A0A8J5F0W5</accession>
<evidence type="ECO:0000256" key="1">
    <source>
        <dbReference type="ARBA" id="ARBA00022605"/>
    </source>
</evidence>
<evidence type="ECO:0000256" key="6">
    <source>
        <dbReference type="SAM" id="MobiDB-lite"/>
    </source>
</evidence>
<evidence type="ECO:0000256" key="5">
    <source>
        <dbReference type="ARBA" id="ARBA00022840"/>
    </source>
</evidence>
<dbReference type="PANTHER" id="PTHR20861:SF1">
    <property type="entry name" value="HOMOSERINE KINASE"/>
    <property type="match status" value="1"/>
</dbReference>
<proteinExistence type="predicted"/>
<protein>
    <recommendedName>
        <fullName evidence="8">GHMP kinase N-terminal domain-containing protein</fullName>
    </recommendedName>
</protein>
<dbReference type="InterPro" id="IPR020568">
    <property type="entry name" value="Ribosomal_Su5_D2-typ_SF"/>
</dbReference>
<dbReference type="InterPro" id="IPR014721">
    <property type="entry name" value="Ribsml_uS5_D2-typ_fold_subgr"/>
</dbReference>
<keyword evidence="2" id="KW-0808">Transferase</keyword>
<evidence type="ECO:0000256" key="4">
    <source>
        <dbReference type="ARBA" id="ARBA00022777"/>
    </source>
</evidence>
<keyword evidence="7" id="KW-0812">Transmembrane</keyword>
<name>A0A8J5F0W5_ZINOF</name>
<keyword evidence="5" id="KW-0067">ATP-binding</keyword>
<feature type="region of interest" description="Disordered" evidence="6">
    <location>
        <begin position="254"/>
        <end position="284"/>
    </location>
</feature>
<dbReference type="EMBL" id="JACMSC010000018">
    <property type="protein sequence ID" value="KAG6475733.1"/>
    <property type="molecule type" value="Genomic_DNA"/>
</dbReference>
<keyword evidence="3" id="KW-0547">Nucleotide-binding</keyword>
<keyword evidence="7" id="KW-0472">Membrane</keyword>
<evidence type="ECO:0000256" key="3">
    <source>
        <dbReference type="ARBA" id="ARBA00022741"/>
    </source>
</evidence>